<proteinExistence type="predicted"/>
<keyword evidence="1" id="KW-0812">Transmembrane</keyword>
<keyword evidence="3" id="KW-1185">Reference proteome</keyword>
<organism evidence="2 3">
    <name type="scientific">Enterococcus florum</name>
    <dbReference type="NCBI Taxonomy" id="2480627"/>
    <lineage>
        <taxon>Bacteria</taxon>
        <taxon>Bacillati</taxon>
        <taxon>Bacillota</taxon>
        <taxon>Bacilli</taxon>
        <taxon>Lactobacillales</taxon>
        <taxon>Enterococcaceae</taxon>
        <taxon>Enterococcus</taxon>
    </lineage>
</organism>
<gene>
    <name evidence="2" type="ORF">NRIC_34430</name>
</gene>
<dbReference type="Proteomes" id="UP000290567">
    <property type="component" value="Unassembled WGS sequence"/>
</dbReference>
<protein>
    <recommendedName>
        <fullName evidence="4">DUF1795 domain-containing protein</fullName>
    </recommendedName>
</protein>
<name>A0A4P5PIY5_9ENTE</name>
<feature type="transmembrane region" description="Helical" evidence="1">
    <location>
        <begin position="20"/>
        <end position="38"/>
    </location>
</feature>
<evidence type="ECO:0000313" key="2">
    <source>
        <dbReference type="EMBL" id="GCF95552.1"/>
    </source>
</evidence>
<reference evidence="3" key="1">
    <citation type="submission" date="2019-02" db="EMBL/GenBank/DDBJ databases">
        <title>Draft genome sequence of Enterococcus sp. Gos25-1.</title>
        <authorList>
            <person name="Tanaka N."/>
            <person name="Shiwa Y."/>
            <person name="Fujita N."/>
        </authorList>
    </citation>
    <scope>NUCLEOTIDE SEQUENCE [LARGE SCALE GENOMIC DNA]</scope>
    <source>
        <strain evidence="3">Gos25-1</strain>
    </source>
</reference>
<dbReference type="AlphaFoldDB" id="A0A4P5PIY5"/>
<comment type="caution">
    <text evidence="2">The sequence shown here is derived from an EMBL/GenBank/DDBJ whole genome shotgun (WGS) entry which is preliminary data.</text>
</comment>
<keyword evidence="1" id="KW-1133">Transmembrane helix</keyword>
<evidence type="ECO:0008006" key="4">
    <source>
        <dbReference type="Google" id="ProtNLM"/>
    </source>
</evidence>
<sequence>MIFQRAICKRDGGSKVKKKWLILGMFVVAGMFLFFVLGKEDAGTTENNPLSSEEKAETSAGSVKEIPKTKVVDFQAKNGEKFQCAMPKKWRRKEEPESDFMIFGSREGIDVLIEAKEDFIDFSSYQSSIINGYESRGDQILEQGNPIEVNGMHGTEVILTGESEGKRFKCLVYLLESEQNYLQVFASSAQSHFDSAKAEMATIAQSVQRVTE</sequence>
<keyword evidence="1" id="KW-0472">Membrane</keyword>
<evidence type="ECO:0000256" key="1">
    <source>
        <dbReference type="SAM" id="Phobius"/>
    </source>
</evidence>
<evidence type="ECO:0000313" key="3">
    <source>
        <dbReference type="Proteomes" id="UP000290567"/>
    </source>
</evidence>
<accession>A0A4P5PIY5</accession>
<dbReference type="EMBL" id="BJCC01000034">
    <property type="protein sequence ID" value="GCF95552.1"/>
    <property type="molecule type" value="Genomic_DNA"/>
</dbReference>
<dbReference type="Gene3D" id="3.40.1000.10">
    <property type="entry name" value="Mog1/PsbP, alpha/beta/alpha sandwich"/>
    <property type="match status" value="1"/>
</dbReference>